<dbReference type="SMART" id="SM00225">
    <property type="entry name" value="BTB"/>
    <property type="match status" value="1"/>
</dbReference>
<dbReference type="SUPFAM" id="SSF54695">
    <property type="entry name" value="POZ domain"/>
    <property type="match status" value="1"/>
</dbReference>
<dbReference type="eggNOG" id="KOG1987">
    <property type="taxonomic scope" value="Eukaryota"/>
</dbReference>
<name>E9G8H0_DAPPU</name>
<evidence type="ECO:0000259" key="1">
    <source>
        <dbReference type="PROSITE" id="PS50097"/>
    </source>
</evidence>
<dbReference type="Proteomes" id="UP000000305">
    <property type="component" value="Unassembled WGS sequence"/>
</dbReference>
<dbReference type="GO" id="GO:0030162">
    <property type="term" value="P:regulation of proteolysis"/>
    <property type="evidence" value="ECO:0000318"/>
    <property type="project" value="GO_Central"/>
</dbReference>
<evidence type="ECO:0000313" key="2">
    <source>
        <dbReference type="EMBL" id="EFX84271.1"/>
    </source>
</evidence>
<sequence>QLINQLENLFENIKYADVTLNVGAQKFQAHKSILASRSKVFAAMFEHPTKEKLSNQVEIEDINPDVFHELLRFVYTARLSSKTMEKMATQLYFAADKYFLDQLKTECEVHLLHHMTPDNCMDLLLLLGNEHQLVDDLKNEAVDFFRLNPVDVMATDGWKKAKKDQPKLLCD</sequence>
<proteinExistence type="predicted"/>
<dbReference type="GO" id="GO:0005634">
    <property type="term" value="C:nucleus"/>
    <property type="evidence" value="ECO:0000318"/>
    <property type="project" value="GO_Central"/>
</dbReference>
<organism evidence="2 3">
    <name type="scientific">Daphnia pulex</name>
    <name type="common">Water flea</name>
    <dbReference type="NCBI Taxonomy" id="6669"/>
    <lineage>
        <taxon>Eukaryota</taxon>
        <taxon>Metazoa</taxon>
        <taxon>Ecdysozoa</taxon>
        <taxon>Arthropoda</taxon>
        <taxon>Crustacea</taxon>
        <taxon>Branchiopoda</taxon>
        <taxon>Diplostraca</taxon>
        <taxon>Cladocera</taxon>
        <taxon>Anomopoda</taxon>
        <taxon>Daphniidae</taxon>
        <taxon>Daphnia</taxon>
    </lineage>
</organism>
<reference evidence="2 3" key="1">
    <citation type="journal article" date="2011" name="Science">
        <title>The ecoresponsive genome of Daphnia pulex.</title>
        <authorList>
            <person name="Colbourne J.K."/>
            <person name="Pfrender M.E."/>
            <person name="Gilbert D."/>
            <person name="Thomas W.K."/>
            <person name="Tucker A."/>
            <person name="Oakley T.H."/>
            <person name="Tokishita S."/>
            <person name="Aerts A."/>
            <person name="Arnold G.J."/>
            <person name="Basu M.K."/>
            <person name="Bauer D.J."/>
            <person name="Caceres C.E."/>
            <person name="Carmel L."/>
            <person name="Casola C."/>
            <person name="Choi J.H."/>
            <person name="Detter J.C."/>
            <person name="Dong Q."/>
            <person name="Dusheyko S."/>
            <person name="Eads B.D."/>
            <person name="Frohlich T."/>
            <person name="Geiler-Samerotte K.A."/>
            <person name="Gerlach D."/>
            <person name="Hatcher P."/>
            <person name="Jogdeo S."/>
            <person name="Krijgsveld J."/>
            <person name="Kriventseva E.V."/>
            <person name="Kultz D."/>
            <person name="Laforsch C."/>
            <person name="Lindquist E."/>
            <person name="Lopez J."/>
            <person name="Manak J.R."/>
            <person name="Muller J."/>
            <person name="Pangilinan J."/>
            <person name="Patwardhan R.P."/>
            <person name="Pitluck S."/>
            <person name="Pritham E.J."/>
            <person name="Rechtsteiner A."/>
            <person name="Rho M."/>
            <person name="Rogozin I.B."/>
            <person name="Sakarya O."/>
            <person name="Salamov A."/>
            <person name="Schaack S."/>
            <person name="Shapiro H."/>
            <person name="Shiga Y."/>
            <person name="Skalitzky C."/>
            <person name="Smith Z."/>
            <person name="Souvorov A."/>
            <person name="Sung W."/>
            <person name="Tang Z."/>
            <person name="Tsuchiya D."/>
            <person name="Tu H."/>
            <person name="Vos H."/>
            <person name="Wang M."/>
            <person name="Wolf Y.I."/>
            <person name="Yamagata H."/>
            <person name="Yamada T."/>
            <person name="Ye Y."/>
            <person name="Shaw J.R."/>
            <person name="Andrews J."/>
            <person name="Crease T.J."/>
            <person name="Tang H."/>
            <person name="Lucas S.M."/>
            <person name="Robertson H.M."/>
            <person name="Bork P."/>
            <person name="Koonin E.V."/>
            <person name="Zdobnov E.M."/>
            <person name="Grigoriev I.V."/>
            <person name="Lynch M."/>
            <person name="Boore J.L."/>
        </authorList>
    </citation>
    <scope>NUCLEOTIDE SEQUENCE [LARGE SCALE GENOMIC DNA]</scope>
</reference>
<dbReference type="FunFam" id="3.30.710.10:FF:000213">
    <property type="entry name" value="Uncharacterized protein"/>
    <property type="match status" value="1"/>
</dbReference>
<accession>E9G8H0</accession>
<dbReference type="InterPro" id="IPR011333">
    <property type="entry name" value="SKP1/BTB/POZ_sf"/>
</dbReference>
<dbReference type="InterPro" id="IPR000210">
    <property type="entry name" value="BTB/POZ_dom"/>
</dbReference>
<feature type="non-terminal residue" evidence="2">
    <location>
        <position position="171"/>
    </location>
</feature>
<keyword evidence="3" id="KW-1185">Reference proteome</keyword>
<dbReference type="KEGG" id="dpx:DAPPUDRAFT_26070"/>
<dbReference type="GO" id="GO:0043161">
    <property type="term" value="P:proteasome-mediated ubiquitin-dependent protein catabolic process"/>
    <property type="evidence" value="ECO:0000318"/>
    <property type="project" value="GO_Central"/>
</dbReference>
<evidence type="ECO:0000313" key="3">
    <source>
        <dbReference type="Proteomes" id="UP000000305"/>
    </source>
</evidence>
<gene>
    <name evidence="2" type="ORF">DAPPUDRAFT_26070</name>
</gene>
<dbReference type="OMA" id="KTECEVH"/>
<dbReference type="Pfam" id="PF00651">
    <property type="entry name" value="BTB"/>
    <property type="match status" value="1"/>
</dbReference>
<feature type="non-terminal residue" evidence="2">
    <location>
        <position position="1"/>
    </location>
</feature>
<dbReference type="FunFam" id="1.25.40.420:FF:000030">
    <property type="entry name" value="Uncharacterized protein"/>
    <property type="match status" value="1"/>
</dbReference>
<dbReference type="OrthoDB" id="6353968at2759"/>
<dbReference type="PROSITE" id="PS50097">
    <property type="entry name" value="BTB"/>
    <property type="match status" value="1"/>
</dbReference>
<dbReference type="HOGENOM" id="CLU_004253_2_3_1"/>
<protein>
    <recommendedName>
        <fullName evidence="1">BTB domain-containing protein</fullName>
    </recommendedName>
</protein>
<dbReference type="Gene3D" id="3.30.710.10">
    <property type="entry name" value="Potassium Channel Kv1.1, Chain A"/>
    <property type="match status" value="1"/>
</dbReference>
<dbReference type="InParanoid" id="E9G8H0"/>
<dbReference type="EMBL" id="GL732535">
    <property type="protein sequence ID" value="EFX84271.1"/>
    <property type="molecule type" value="Genomic_DNA"/>
</dbReference>
<dbReference type="PhylomeDB" id="E9G8H0"/>
<dbReference type="GO" id="GO:0031625">
    <property type="term" value="F:ubiquitin protein ligase binding"/>
    <property type="evidence" value="ECO:0000318"/>
    <property type="project" value="GO_Central"/>
</dbReference>
<dbReference type="AlphaFoldDB" id="E9G8H0"/>
<feature type="domain" description="BTB" evidence="1">
    <location>
        <begin position="16"/>
        <end position="83"/>
    </location>
</feature>
<dbReference type="GO" id="GO:0005737">
    <property type="term" value="C:cytoplasm"/>
    <property type="evidence" value="ECO:0000318"/>
    <property type="project" value="GO_Central"/>
</dbReference>
<dbReference type="Gene3D" id="1.25.40.420">
    <property type="match status" value="1"/>
</dbReference>
<dbReference type="PANTHER" id="PTHR24413">
    <property type="entry name" value="SPECKLE-TYPE POZ PROTEIN"/>
    <property type="match status" value="1"/>
</dbReference>